<dbReference type="EC" id="7.6.2.1" evidence="16"/>
<feature type="transmembrane region" description="Helical" evidence="16">
    <location>
        <begin position="891"/>
        <end position="912"/>
    </location>
</feature>
<dbReference type="SUPFAM" id="SSF81660">
    <property type="entry name" value="Metal cation-transporting ATPase, ATP-binding domain N"/>
    <property type="match status" value="1"/>
</dbReference>
<evidence type="ECO:0000256" key="11">
    <source>
        <dbReference type="ARBA" id="ARBA00023136"/>
    </source>
</evidence>
<feature type="binding site" evidence="14">
    <location>
        <position position="632"/>
    </location>
    <ligand>
        <name>ATP</name>
        <dbReference type="ChEBI" id="CHEBI:30616"/>
    </ligand>
</feature>
<feature type="transmembrane region" description="Helical" evidence="16">
    <location>
        <begin position="310"/>
        <end position="335"/>
    </location>
</feature>
<dbReference type="PROSITE" id="PS00154">
    <property type="entry name" value="ATPASE_E1_E2"/>
    <property type="match status" value="1"/>
</dbReference>
<evidence type="ECO:0000259" key="18">
    <source>
        <dbReference type="Pfam" id="PF00122"/>
    </source>
</evidence>
<feature type="domain" description="P-type ATPase A" evidence="18">
    <location>
        <begin position="144"/>
        <end position="230"/>
    </location>
</feature>
<evidence type="ECO:0000256" key="16">
    <source>
        <dbReference type="RuleBase" id="RU362033"/>
    </source>
</evidence>
<sequence>MHIVAVISILSSGLLNNLPAPKECSLKINDDRKDRKDSNTRIVYANDEKSNSKYKYVKNQITTTKYTYLNFLFKNLIEQFQRFANCYFLFMAILQTIPTLSPTGQFTNSVPLCFGMFVIFLFVTMIKDAFEDYTRRSSDKVTNNQRAHVLRGDEFVDVLWKDIKTGDILRVENNEAFPCDLILLSSSHNQGLCYVETSGLDGESNLKIKKCRSETISLKSAEILNDSRMIVECEKPNNRLYKFEGTLMLNSEKKQIALDTEQICLRGSSLKNTEFMIGISIFTGSDTKLMMNTKATPHKISKIERMINKLILLVFAFEIMLALGLDGGYIAWTYFNTDAWYIFSDQKVNMDYLAWNGFKGFWTFLLLLTDLIPISLYVSIETAKLFQTMMISKDLKMYNETTDTPTIVRSSALHEDLGQINYIFSDKTGTLTENKMDFMKFSVSGIMYGTGITEISRITARKHGQEVVDERPAHVRNSDFHFYDERINDGAWVKQENSADLLNFFIVLAICNTVIPEENDDNDIVYQSSSPDEAALVKAAKYLGVELVNKAMNTITIRVLKEIREYTLVEVIEFSSDRKRQSVIVKDPEGRLLIMTKGADSVVSRLLCNESREQYGKVTIQHLDHFGNEGLRTMICAQSFLDEEAFKIWREEYEMAKISIENRQETIELVGAKIETNLSFVGATAIEDKLQQGVGETIYDLRKAGINIWMLTGDKLETAINIGYACDLLNYGMNVLIVDGSSLEELRSFFEKNLSLYEDASPESLGLVVEGEKLLTILDEDQHGDKRTSLRNLFLNLSIKCKSVICCRVSPKQKSDIVLLIKNNVTCVTLAIGDGSNDVSMIQSANVGIGISGMEGLQAVNASDYAIGQFRFLKRLLLVHGRWNYRRVSKLVVYVFYKNILFFLTQLWFNIYNGYSGASLHDNWTIALYNTIFTGLPIVALAFMDRDVPDYIAEKYPELYFQGQKNRYFNAKIFISWIVNAVFHSTICFFIPYYCLVDSKFIDGQDIDTQTIGIAVYSCVLAVTLFKLAIETASWTIVHCLFYFGFYLSFPAFVFSYGSVYYLIKWRIFLSPQFYFILMLVAFACCLRDIFWKGFVRMYDRNFLYELQEKRKQIRKEMHWPKGIFVDSKNQLYHQDSSN</sequence>
<evidence type="ECO:0000256" key="5">
    <source>
        <dbReference type="ARBA" id="ARBA00022723"/>
    </source>
</evidence>
<feature type="binding site" evidence="14">
    <location>
        <position position="814"/>
    </location>
    <ligand>
        <name>ATP</name>
        <dbReference type="ChEBI" id="CHEBI:30616"/>
    </ligand>
</feature>
<dbReference type="InterPro" id="IPR023214">
    <property type="entry name" value="HAD_sf"/>
</dbReference>
<comment type="subcellular location">
    <subcellularLocation>
        <location evidence="2">Endomembrane system</location>
    </subcellularLocation>
    <subcellularLocation>
        <location evidence="1 16">Membrane</location>
        <topology evidence="1 16">Multi-pass membrane protein</topology>
    </subcellularLocation>
</comment>
<dbReference type="NCBIfam" id="TIGR01652">
    <property type="entry name" value="ATPase-Plipid"/>
    <property type="match status" value="1"/>
</dbReference>
<dbReference type="GO" id="GO:0045332">
    <property type="term" value="P:phospholipid translocation"/>
    <property type="evidence" value="ECO:0007669"/>
    <property type="project" value="TreeGrafter"/>
</dbReference>
<comment type="similarity">
    <text evidence="3 16">Belongs to the cation transport ATPase (P-type) (TC 3.A.3) family. Type IV subfamily.</text>
</comment>
<dbReference type="Gene3D" id="3.40.1110.10">
    <property type="entry name" value="Calcium-transporting ATPase, cytoplasmic domain N"/>
    <property type="match status" value="1"/>
</dbReference>
<evidence type="ECO:0000256" key="4">
    <source>
        <dbReference type="ARBA" id="ARBA00022692"/>
    </source>
</evidence>
<dbReference type="InterPro" id="IPR059000">
    <property type="entry name" value="ATPase_P-type_domA"/>
</dbReference>
<dbReference type="SUPFAM" id="SSF81653">
    <property type="entry name" value="Calcium ATPase, transduction domain A"/>
    <property type="match status" value="1"/>
</dbReference>
<dbReference type="Pfam" id="PF16209">
    <property type="entry name" value="PhoLip_ATPase_N"/>
    <property type="match status" value="1"/>
</dbReference>
<dbReference type="Gene3D" id="2.70.150.10">
    <property type="entry name" value="Calcium-transporting ATPase, cytoplasmic transduction domain A"/>
    <property type="match status" value="1"/>
</dbReference>
<evidence type="ECO:0000256" key="8">
    <source>
        <dbReference type="ARBA" id="ARBA00022842"/>
    </source>
</evidence>
<evidence type="ECO:0000256" key="9">
    <source>
        <dbReference type="ARBA" id="ARBA00022967"/>
    </source>
</evidence>
<evidence type="ECO:0000256" key="14">
    <source>
        <dbReference type="PIRSR" id="PIRSR606539-2"/>
    </source>
</evidence>
<accession>D2W2K7</accession>
<feature type="signal peptide" evidence="17">
    <location>
        <begin position="1"/>
        <end position="16"/>
    </location>
</feature>
<dbReference type="InterPro" id="IPR001757">
    <property type="entry name" value="P_typ_ATPase"/>
</dbReference>
<dbReference type="InParanoid" id="D2W2K7"/>
<dbReference type="OrthoDB" id="377733at2759"/>
<organism evidence="22">
    <name type="scientific">Naegleria gruberi</name>
    <name type="common">Amoeba</name>
    <dbReference type="NCBI Taxonomy" id="5762"/>
    <lineage>
        <taxon>Eukaryota</taxon>
        <taxon>Discoba</taxon>
        <taxon>Heterolobosea</taxon>
        <taxon>Tetramitia</taxon>
        <taxon>Eutetramitia</taxon>
        <taxon>Vahlkampfiidae</taxon>
        <taxon>Naegleria</taxon>
    </lineage>
</organism>
<dbReference type="InterPro" id="IPR023299">
    <property type="entry name" value="ATPase_P-typ_cyto_dom_N"/>
</dbReference>
<protein>
    <recommendedName>
        <fullName evidence="16">Phospholipid-transporting ATPase</fullName>
        <ecNumber evidence="16">7.6.2.1</ecNumber>
    </recommendedName>
</protein>
<feature type="chain" id="PRO_5003038151" description="Phospholipid-transporting ATPase" evidence="17">
    <location>
        <begin position="17"/>
        <end position="1139"/>
    </location>
</feature>
<dbReference type="InterPro" id="IPR023298">
    <property type="entry name" value="ATPase_P-typ_TM_dom_sf"/>
</dbReference>
<reference evidence="21 22" key="1">
    <citation type="journal article" date="2010" name="Cell">
        <title>The genome of Naegleria gruberi illuminates early eukaryotic versatility.</title>
        <authorList>
            <person name="Fritz-Laylin L.K."/>
            <person name="Prochnik S.E."/>
            <person name="Ginger M.L."/>
            <person name="Dacks J.B."/>
            <person name="Carpenter M.L."/>
            <person name="Field M.C."/>
            <person name="Kuo A."/>
            <person name="Paredez A."/>
            <person name="Chapman J."/>
            <person name="Pham J."/>
            <person name="Shu S."/>
            <person name="Neupane R."/>
            <person name="Cipriano M."/>
            <person name="Mancuso J."/>
            <person name="Tu H."/>
            <person name="Salamov A."/>
            <person name="Lindquist E."/>
            <person name="Shapiro H."/>
            <person name="Lucas S."/>
            <person name="Grigoriev I.V."/>
            <person name="Cande W.Z."/>
            <person name="Fulton C."/>
            <person name="Rokhsar D.S."/>
            <person name="Dawson S.C."/>
        </authorList>
    </citation>
    <scope>NUCLEOTIDE SEQUENCE [LARGE SCALE GENOMIC DNA]</scope>
    <source>
        <strain evidence="21 22">NEG-M</strain>
    </source>
</reference>
<dbReference type="EMBL" id="GG738926">
    <property type="protein sequence ID" value="EFC36730.1"/>
    <property type="molecule type" value="Genomic_DNA"/>
</dbReference>
<dbReference type="VEuPathDB" id="AmoebaDB:NAEGRDRAFT_61017"/>
<feature type="binding site" evidence="14">
    <location>
        <position position="808"/>
    </location>
    <ligand>
        <name>ATP</name>
        <dbReference type="ChEBI" id="CHEBI:30616"/>
    </ligand>
</feature>
<dbReference type="PRINTS" id="PR00119">
    <property type="entry name" value="CATATPASE"/>
</dbReference>
<feature type="binding site" evidence="14">
    <location>
        <position position="597"/>
    </location>
    <ligand>
        <name>ATP</name>
        <dbReference type="ChEBI" id="CHEBI:30616"/>
    </ligand>
</feature>
<dbReference type="RefSeq" id="XP_002669474.1">
    <property type="nucleotide sequence ID" value="XM_002669428.1"/>
</dbReference>
<keyword evidence="11 16" id="KW-0472">Membrane</keyword>
<dbReference type="GO" id="GO:0016887">
    <property type="term" value="F:ATP hydrolysis activity"/>
    <property type="evidence" value="ECO:0007669"/>
    <property type="project" value="InterPro"/>
</dbReference>
<feature type="binding site" evidence="15">
    <location>
        <position position="426"/>
    </location>
    <ligand>
        <name>Mg(2+)</name>
        <dbReference type="ChEBI" id="CHEBI:18420"/>
    </ligand>
</feature>
<dbReference type="GO" id="GO:0005802">
    <property type="term" value="C:trans-Golgi network"/>
    <property type="evidence" value="ECO:0007669"/>
    <property type="project" value="TreeGrafter"/>
</dbReference>
<evidence type="ECO:0000256" key="6">
    <source>
        <dbReference type="ARBA" id="ARBA00022741"/>
    </source>
</evidence>
<feature type="binding site" evidence="15">
    <location>
        <position position="838"/>
    </location>
    <ligand>
        <name>Mg(2+)</name>
        <dbReference type="ChEBI" id="CHEBI:18420"/>
    </ligand>
</feature>
<feature type="binding site" evidence="14">
    <location>
        <position position="712"/>
    </location>
    <ligand>
        <name>ATP</name>
        <dbReference type="ChEBI" id="CHEBI:30616"/>
    </ligand>
</feature>
<dbReference type="STRING" id="5762.D2W2K7"/>
<dbReference type="Pfam" id="PF16212">
    <property type="entry name" value="PhoLip_ATPase_C"/>
    <property type="match status" value="1"/>
</dbReference>
<dbReference type="SFLD" id="SFLDS00003">
    <property type="entry name" value="Haloacid_Dehalogenase"/>
    <property type="match status" value="1"/>
</dbReference>
<dbReference type="Pfam" id="PF13246">
    <property type="entry name" value="Cation_ATPase"/>
    <property type="match status" value="1"/>
</dbReference>
<dbReference type="FunCoup" id="D2W2K7">
    <property type="interactions" value="143"/>
</dbReference>
<keyword evidence="8 15" id="KW-0460">Magnesium</keyword>
<feature type="transmembrane region" description="Helical" evidence="16">
    <location>
        <begin position="360"/>
        <end position="380"/>
    </location>
</feature>
<dbReference type="InterPro" id="IPR006539">
    <property type="entry name" value="P-type_ATPase_IV"/>
</dbReference>
<dbReference type="eggNOG" id="KOG0206">
    <property type="taxonomic scope" value="Eukaryota"/>
</dbReference>
<dbReference type="InterPro" id="IPR036412">
    <property type="entry name" value="HAD-like_sf"/>
</dbReference>
<feature type="binding site" evidence="14">
    <location>
        <position position="427"/>
    </location>
    <ligand>
        <name>ATP</name>
        <dbReference type="ChEBI" id="CHEBI:30616"/>
    </ligand>
</feature>
<feature type="binding site" evidence="14">
    <location>
        <position position="426"/>
    </location>
    <ligand>
        <name>ATP</name>
        <dbReference type="ChEBI" id="CHEBI:30616"/>
    </ligand>
</feature>
<evidence type="ECO:0000256" key="1">
    <source>
        <dbReference type="ARBA" id="ARBA00004141"/>
    </source>
</evidence>
<feature type="binding site" evidence="14">
    <location>
        <position position="574"/>
    </location>
    <ligand>
        <name>ATP</name>
        <dbReference type="ChEBI" id="CHEBI:30616"/>
    </ligand>
</feature>
<dbReference type="Gene3D" id="3.40.50.1000">
    <property type="entry name" value="HAD superfamily/HAD-like"/>
    <property type="match status" value="1"/>
</dbReference>
<dbReference type="AlphaFoldDB" id="D2W2K7"/>
<feature type="transmembrane region" description="Helical" evidence="16">
    <location>
        <begin position="924"/>
        <end position="944"/>
    </location>
</feature>
<keyword evidence="10 16" id="KW-1133">Transmembrane helix</keyword>
<feature type="binding site" evidence="14">
    <location>
        <position position="428"/>
    </location>
    <ligand>
        <name>ATP</name>
        <dbReference type="ChEBI" id="CHEBI:30616"/>
    </ligand>
</feature>
<evidence type="ECO:0000313" key="21">
    <source>
        <dbReference type="EMBL" id="EFC36730.1"/>
    </source>
</evidence>
<feature type="binding site" evidence="14">
    <location>
        <position position="533"/>
    </location>
    <ligand>
        <name>ATP</name>
        <dbReference type="ChEBI" id="CHEBI:30616"/>
    </ligand>
</feature>
<comment type="catalytic activity">
    <reaction evidence="12 16">
        <text>ATP + H2O + phospholipidSide 1 = ADP + phosphate + phospholipidSide 2.</text>
        <dbReference type="EC" id="7.6.2.1"/>
    </reaction>
</comment>
<name>D2W2K7_NAEGR</name>
<feature type="transmembrane region" description="Helical" evidence="16">
    <location>
        <begin position="83"/>
        <end position="100"/>
    </location>
</feature>
<keyword evidence="17" id="KW-0732">Signal</keyword>
<dbReference type="KEGG" id="ngr:NAEGRDRAFT_61017"/>
<dbReference type="GO" id="GO:0005524">
    <property type="term" value="F:ATP binding"/>
    <property type="evidence" value="ECO:0007669"/>
    <property type="project" value="UniProtKB-UniRule"/>
</dbReference>
<feature type="transmembrane region" description="Helical" evidence="16">
    <location>
        <begin position="974"/>
        <end position="994"/>
    </location>
</feature>
<keyword evidence="9 16" id="KW-1278">Translocase</keyword>
<gene>
    <name evidence="21" type="ORF">NAEGRDRAFT_61017</name>
</gene>
<evidence type="ECO:0000313" key="22">
    <source>
        <dbReference type="Proteomes" id="UP000006671"/>
    </source>
</evidence>
<feature type="binding site" evidence="15">
    <location>
        <position position="834"/>
    </location>
    <ligand>
        <name>Mg(2+)</name>
        <dbReference type="ChEBI" id="CHEBI:18420"/>
    </ligand>
</feature>
<feature type="active site" description="4-aspartylphosphate intermediate" evidence="13">
    <location>
        <position position="426"/>
    </location>
</feature>
<dbReference type="Pfam" id="PF00122">
    <property type="entry name" value="E1-E2_ATPase"/>
    <property type="match status" value="1"/>
</dbReference>
<feature type="binding site" evidence="14">
    <location>
        <position position="713"/>
    </location>
    <ligand>
        <name>ATP</name>
        <dbReference type="ChEBI" id="CHEBI:30616"/>
    </ligand>
</feature>
<dbReference type="InterPro" id="IPR008250">
    <property type="entry name" value="ATPase_P-typ_transduc_dom_A_sf"/>
</dbReference>
<evidence type="ECO:0000259" key="19">
    <source>
        <dbReference type="Pfam" id="PF16209"/>
    </source>
</evidence>
<dbReference type="GO" id="GO:0005886">
    <property type="term" value="C:plasma membrane"/>
    <property type="evidence" value="ECO:0007669"/>
    <property type="project" value="TreeGrafter"/>
</dbReference>
<proteinExistence type="inferred from homology"/>
<dbReference type="Proteomes" id="UP000006671">
    <property type="component" value="Unassembled WGS sequence"/>
</dbReference>
<dbReference type="NCBIfam" id="TIGR01494">
    <property type="entry name" value="ATPase_P-type"/>
    <property type="match status" value="1"/>
</dbReference>
<dbReference type="InterPro" id="IPR032630">
    <property type="entry name" value="P_typ_ATPase_c"/>
</dbReference>
<feature type="transmembrane region" description="Helical" evidence="16">
    <location>
        <begin position="1014"/>
        <end position="1030"/>
    </location>
</feature>
<dbReference type="OMA" id="FADIHAG"/>
<feature type="binding site" evidence="14">
    <location>
        <position position="714"/>
    </location>
    <ligand>
        <name>ATP</name>
        <dbReference type="ChEBI" id="CHEBI:30616"/>
    </ligand>
</feature>
<dbReference type="InterPro" id="IPR018303">
    <property type="entry name" value="ATPase_P-typ_P_site"/>
</dbReference>
<keyword evidence="6 14" id="KW-0547">Nucleotide-binding</keyword>
<comment type="cofactor">
    <cofactor evidence="15">
        <name>Mg(2+)</name>
        <dbReference type="ChEBI" id="CHEBI:18420"/>
    </cofactor>
</comment>
<evidence type="ECO:0000256" key="12">
    <source>
        <dbReference type="ARBA" id="ARBA00034036"/>
    </source>
</evidence>
<dbReference type="FunFam" id="3.40.50.1000:FF:000001">
    <property type="entry name" value="Phospholipid-transporting ATPase IC"/>
    <property type="match status" value="1"/>
</dbReference>
<dbReference type="PANTHER" id="PTHR24092">
    <property type="entry name" value="PROBABLE PHOSPHOLIPID-TRANSPORTING ATPASE"/>
    <property type="match status" value="1"/>
</dbReference>
<keyword evidence="7 14" id="KW-0067">ATP-binding</keyword>
<dbReference type="FunFam" id="2.70.150.10:FF:000054">
    <property type="entry name" value="Phospholipid-transporting ATPase"/>
    <property type="match status" value="1"/>
</dbReference>
<dbReference type="SFLD" id="SFLDF00027">
    <property type="entry name" value="p-type_atpase"/>
    <property type="match status" value="1"/>
</dbReference>
<keyword evidence="4 16" id="KW-0812">Transmembrane</keyword>
<dbReference type="GeneID" id="8861001"/>
<feature type="domain" description="P-type ATPase N-terminal" evidence="19">
    <location>
        <begin position="43"/>
        <end position="108"/>
    </location>
</feature>
<dbReference type="SUPFAM" id="SSF56784">
    <property type="entry name" value="HAD-like"/>
    <property type="match status" value="1"/>
</dbReference>
<dbReference type="GO" id="GO:0140326">
    <property type="term" value="F:ATPase-coupled intramembrane lipid transporter activity"/>
    <property type="evidence" value="ECO:0007669"/>
    <property type="project" value="UniProtKB-EC"/>
</dbReference>
<evidence type="ECO:0000256" key="2">
    <source>
        <dbReference type="ARBA" id="ARBA00004308"/>
    </source>
</evidence>
<evidence type="ECO:0000259" key="20">
    <source>
        <dbReference type="Pfam" id="PF16212"/>
    </source>
</evidence>
<feature type="transmembrane region" description="Helical" evidence="16">
    <location>
        <begin position="1042"/>
        <end position="1064"/>
    </location>
</feature>
<feature type="binding site" evidence="14">
    <location>
        <position position="837"/>
    </location>
    <ligand>
        <name>ATP</name>
        <dbReference type="ChEBI" id="CHEBI:30616"/>
    </ligand>
</feature>
<evidence type="ECO:0000256" key="3">
    <source>
        <dbReference type="ARBA" id="ARBA00008109"/>
    </source>
</evidence>
<dbReference type="SUPFAM" id="SSF81665">
    <property type="entry name" value="Calcium ATPase, transmembrane domain M"/>
    <property type="match status" value="1"/>
</dbReference>
<dbReference type="SFLD" id="SFLDG00002">
    <property type="entry name" value="C1.7:_P-type_atpase_like"/>
    <property type="match status" value="1"/>
</dbReference>
<keyword evidence="22" id="KW-1185">Reference proteome</keyword>
<dbReference type="GO" id="GO:0000287">
    <property type="term" value="F:magnesium ion binding"/>
    <property type="evidence" value="ECO:0007669"/>
    <property type="project" value="UniProtKB-UniRule"/>
</dbReference>
<dbReference type="FunFam" id="3.40.50.1000:FF:000190">
    <property type="entry name" value="Phospholipid-transporting ATPase"/>
    <property type="match status" value="1"/>
</dbReference>
<dbReference type="PANTHER" id="PTHR24092:SF150">
    <property type="entry name" value="PHOSPHOLIPID-TRANSPORTING ATPASE"/>
    <property type="match status" value="1"/>
</dbReference>
<feature type="transmembrane region" description="Helical" evidence="16">
    <location>
        <begin position="106"/>
        <end position="126"/>
    </location>
</feature>
<evidence type="ECO:0000256" key="13">
    <source>
        <dbReference type="PIRSR" id="PIRSR606539-1"/>
    </source>
</evidence>
<feature type="transmembrane region" description="Helical" evidence="16">
    <location>
        <begin position="1070"/>
        <end position="1091"/>
    </location>
</feature>
<dbReference type="InterPro" id="IPR032631">
    <property type="entry name" value="P-type_ATPase_N"/>
</dbReference>
<feature type="domain" description="P-type ATPase C-terminal" evidence="20">
    <location>
        <begin position="860"/>
        <end position="1099"/>
    </location>
</feature>
<keyword evidence="5 15" id="KW-0479">Metal-binding</keyword>
<feature type="binding site" evidence="14">
    <location>
        <position position="838"/>
    </location>
    <ligand>
        <name>ATP</name>
        <dbReference type="ChEBI" id="CHEBI:30616"/>
    </ligand>
</feature>
<evidence type="ECO:0000256" key="17">
    <source>
        <dbReference type="SAM" id="SignalP"/>
    </source>
</evidence>
<evidence type="ECO:0000256" key="15">
    <source>
        <dbReference type="PIRSR" id="PIRSR606539-3"/>
    </source>
</evidence>
<dbReference type="InterPro" id="IPR044492">
    <property type="entry name" value="P_typ_ATPase_HD_dom"/>
</dbReference>
<evidence type="ECO:0000256" key="10">
    <source>
        <dbReference type="ARBA" id="ARBA00022989"/>
    </source>
</evidence>
<evidence type="ECO:0000256" key="7">
    <source>
        <dbReference type="ARBA" id="ARBA00022840"/>
    </source>
</evidence>
<feature type="binding site" evidence="15">
    <location>
        <position position="428"/>
    </location>
    <ligand>
        <name>Mg(2+)</name>
        <dbReference type="ChEBI" id="CHEBI:18420"/>
    </ligand>
</feature>